<evidence type="ECO:0000256" key="3">
    <source>
        <dbReference type="SAM" id="SignalP"/>
    </source>
</evidence>
<dbReference type="FunFam" id="2.60.120.830:FF:000001">
    <property type="entry name" value="A disintegrin and metalloproteinase with thrombospondin motifs 1"/>
    <property type="match status" value="1"/>
</dbReference>
<reference evidence="6" key="2">
    <citation type="journal article" date="2007" name="PLoS Biol.">
        <title>Survey sequencing and comparative analysis of the elephant shark (Callorhinchus milii) genome.</title>
        <authorList>
            <person name="Venkatesh B."/>
            <person name="Kirkness E.F."/>
            <person name="Loh Y.H."/>
            <person name="Halpern A.L."/>
            <person name="Lee A.P."/>
            <person name="Johnson J."/>
            <person name="Dandona N."/>
            <person name="Viswanathan L.D."/>
            <person name="Tay A."/>
            <person name="Venter J.C."/>
            <person name="Strausberg R.L."/>
            <person name="Brenner S."/>
        </authorList>
    </citation>
    <scope>NUCLEOTIDE SEQUENCE [LARGE SCALE GENOMIC DNA]</scope>
</reference>
<feature type="domain" description="ADAMTS/ADAMTS-like Spacer 1" evidence="4">
    <location>
        <begin position="61"/>
        <end position="175"/>
    </location>
</feature>
<dbReference type="GO" id="GO:0005576">
    <property type="term" value="C:extracellular region"/>
    <property type="evidence" value="ECO:0007669"/>
    <property type="project" value="UniProtKB-SubCell"/>
</dbReference>
<dbReference type="PANTHER" id="PTHR13723:SF316">
    <property type="entry name" value="LONELY HEART, ISOFORM A"/>
    <property type="match status" value="1"/>
</dbReference>
<feature type="chain" id="PRO_5021483458" evidence="3">
    <location>
        <begin position="25"/>
        <end position="200"/>
    </location>
</feature>
<proteinExistence type="predicted"/>
<evidence type="ECO:0000256" key="1">
    <source>
        <dbReference type="ARBA" id="ARBA00004613"/>
    </source>
</evidence>
<dbReference type="GO" id="GO:0031012">
    <property type="term" value="C:extracellular matrix"/>
    <property type="evidence" value="ECO:0007669"/>
    <property type="project" value="TreeGrafter"/>
</dbReference>
<feature type="signal peptide" evidence="3">
    <location>
        <begin position="1"/>
        <end position="24"/>
    </location>
</feature>
<comment type="subcellular location">
    <subcellularLocation>
        <location evidence="1">Secreted</location>
    </subcellularLocation>
</comment>
<accession>A0A4W3IAN0</accession>
<evidence type="ECO:0000313" key="6">
    <source>
        <dbReference type="Proteomes" id="UP000314986"/>
    </source>
</evidence>
<reference evidence="6" key="1">
    <citation type="journal article" date="2006" name="Science">
        <title>Ancient noncoding elements conserved in the human genome.</title>
        <authorList>
            <person name="Venkatesh B."/>
            <person name="Kirkness E.F."/>
            <person name="Loh Y.H."/>
            <person name="Halpern A.L."/>
            <person name="Lee A.P."/>
            <person name="Johnson J."/>
            <person name="Dandona N."/>
            <person name="Viswanathan L.D."/>
            <person name="Tay A."/>
            <person name="Venter J.C."/>
            <person name="Strausberg R.L."/>
            <person name="Brenner S."/>
        </authorList>
    </citation>
    <scope>NUCLEOTIDE SEQUENCE [LARGE SCALE GENOMIC DNA]</scope>
</reference>
<dbReference type="GO" id="GO:0004222">
    <property type="term" value="F:metalloendopeptidase activity"/>
    <property type="evidence" value="ECO:0007669"/>
    <property type="project" value="TreeGrafter"/>
</dbReference>
<dbReference type="PANTHER" id="PTHR13723">
    <property type="entry name" value="ADAMTS A DISINTEGRIN AND METALLOPROTEASE WITH THROMBOSPONDIN MOTIFS PROTEASE"/>
    <property type="match status" value="1"/>
</dbReference>
<dbReference type="Proteomes" id="UP000314986">
    <property type="component" value="Unassembled WGS sequence"/>
</dbReference>
<keyword evidence="6" id="KW-1185">Reference proteome</keyword>
<sequence length="200" mass="21831">MGSAWLSRSIRSLILTVLCFLTSATTLLKSENVGCDEYLGSDKVVDKCGMCGGDNTSCKVVSGIFKDSLSSVGYHKIIEIPEGATKINVTEMAKSRNYLALRCRSGRSVINGNWAIDRPGKYEGGGTMFTYKRPNEIRSTAGESFSAEGPTNEALDVFMIYQQSNPGVQYEYILPNVNVVSPLLPPSIRPGKTETFQHLT</sequence>
<dbReference type="AlphaFoldDB" id="A0A4W3IAN0"/>
<dbReference type="Gene3D" id="2.60.120.830">
    <property type="match status" value="1"/>
</dbReference>
<evidence type="ECO:0000313" key="5">
    <source>
        <dbReference type="Ensembl" id="ENSCMIP00000025757.1"/>
    </source>
</evidence>
<evidence type="ECO:0000259" key="4">
    <source>
        <dbReference type="Pfam" id="PF05986"/>
    </source>
</evidence>
<keyword evidence="3" id="KW-0732">Signal</keyword>
<dbReference type="GO" id="GO:0030198">
    <property type="term" value="P:extracellular matrix organization"/>
    <property type="evidence" value="ECO:0007669"/>
    <property type="project" value="TreeGrafter"/>
</dbReference>
<evidence type="ECO:0000256" key="2">
    <source>
        <dbReference type="ARBA" id="ARBA00022525"/>
    </source>
</evidence>
<keyword evidence="2" id="KW-0964">Secreted</keyword>
<reference evidence="5" key="4">
    <citation type="submission" date="2025-08" db="UniProtKB">
        <authorList>
            <consortium name="Ensembl"/>
        </authorList>
    </citation>
    <scope>IDENTIFICATION</scope>
</reference>
<organism evidence="5 6">
    <name type="scientific">Callorhinchus milii</name>
    <name type="common">Ghost shark</name>
    <dbReference type="NCBI Taxonomy" id="7868"/>
    <lineage>
        <taxon>Eukaryota</taxon>
        <taxon>Metazoa</taxon>
        <taxon>Chordata</taxon>
        <taxon>Craniata</taxon>
        <taxon>Vertebrata</taxon>
        <taxon>Chondrichthyes</taxon>
        <taxon>Holocephali</taxon>
        <taxon>Chimaeriformes</taxon>
        <taxon>Callorhinchidae</taxon>
        <taxon>Callorhinchus</taxon>
    </lineage>
</organism>
<reference evidence="5" key="5">
    <citation type="submission" date="2025-09" db="UniProtKB">
        <authorList>
            <consortium name="Ensembl"/>
        </authorList>
    </citation>
    <scope>IDENTIFICATION</scope>
</reference>
<protein>
    <submittedName>
        <fullName evidence="5">Thrombospondin type 1 domain containing 4</fullName>
    </submittedName>
</protein>
<dbReference type="Ensembl" id="ENSCMIT00000026181.1">
    <property type="protein sequence ID" value="ENSCMIP00000025757.1"/>
    <property type="gene ID" value="ENSCMIG00000011313.1"/>
</dbReference>
<dbReference type="InterPro" id="IPR050439">
    <property type="entry name" value="ADAMTS_ADAMTS-like"/>
</dbReference>
<reference evidence="6" key="3">
    <citation type="journal article" date="2014" name="Nature">
        <title>Elephant shark genome provides unique insights into gnathostome evolution.</title>
        <authorList>
            <consortium name="International Elephant Shark Genome Sequencing Consortium"/>
            <person name="Venkatesh B."/>
            <person name="Lee A.P."/>
            <person name="Ravi V."/>
            <person name="Maurya A.K."/>
            <person name="Lian M.M."/>
            <person name="Swann J.B."/>
            <person name="Ohta Y."/>
            <person name="Flajnik M.F."/>
            <person name="Sutoh Y."/>
            <person name="Kasahara M."/>
            <person name="Hoon S."/>
            <person name="Gangu V."/>
            <person name="Roy S.W."/>
            <person name="Irimia M."/>
            <person name="Korzh V."/>
            <person name="Kondrychyn I."/>
            <person name="Lim Z.W."/>
            <person name="Tay B.H."/>
            <person name="Tohari S."/>
            <person name="Kong K.W."/>
            <person name="Ho S."/>
            <person name="Lorente-Galdos B."/>
            <person name="Quilez J."/>
            <person name="Marques-Bonet T."/>
            <person name="Raney B.J."/>
            <person name="Ingham P.W."/>
            <person name="Tay A."/>
            <person name="Hillier L.W."/>
            <person name="Minx P."/>
            <person name="Boehm T."/>
            <person name="Wilson R.K."/>
            <person name="Brenner S."/>
            <person name="Warren W.C."/>
        </authorList>
    </citation>
    <scope>NUCLEOTIDE SEQUENCE [LARGE SCALE GENOMIC DNA]</scope>
</reference>
<dbReference type="GO" id="GO:0006508">
    <property type="term" value="P:proteolysis"/>
    <property type="evidence" value="ECO:0007669"/>
    <property type="project" value="TreeGrafter"/>
</dbReference>
<dbReference type="Pfam" id="PF05986">
    <property type="entry name" value="ADAMTS_spacer1"/>
    <property type="match status" value="1"/>
</dbReference>
<dbReference type="GeneTree" id="ENSGT00940000156594"/>
<name>A0A4W3IAN0_CALMI</name>
<dbReference type="InterPro" id="IPR010294">
    <property type="entry name" value="ADAMTS_spacer1"/>
</dbReference>